<gene>
    <name evidence="7" type="ORF">ABIC75_004475</name>
</gene>
<keyword evidence="8" id="KW-1185">Reference proteome</keyword>
<organism evidence="7 8">
    <name type="scientific">Dyella japonica</name>
    <dbReference type="NCBI Taxonomy" id="231455"/>
    <lineage>
        <taxon>Bacteria</taxon>
        <taxon>Pseudomonadati</taxon>
        <taxon>Pseudomonadota</taxon>
        <taxon>Gammaproteobacteria</taxon>
        <taxon>Lysobacterales</taxon>
        <taxon>Rhodanobacteraceae</taxon>
        <taxon>Dyella</taxon>
    </lineage>
</organism>
<evidence type="ECO:0000256" key="1">
    <source>
        <dbReference type="ARBA" id="ARBA00004561"/>
    </source>
</evidence>
<dbReference type="InterPro" id="IPR050263">
    <property type="entry name" value="Bact_Fimbrial_Adh_Pro"/>
</dbReference>
<evidence type="ECO:0000313" key="7">
    <source>
        <dbReference type="EMBL" id="MET3654727.1"/>
    </source>
</evidence>
<dbReference type="PANTHER" id="PTHR33420">
    <property type="entry name" value="FIMBRIAL SUBUNIT ELFA-RELATED"/>
    <property type="match status" value="1"/>
</dbReference>
<dbReference type="SUPFAM" id="SSF49401">
    <property type="entry name" value="Bacterial adhesins"/>
    <property type="match status" value="1"/>
</dbReference>
<protein>
    <submittedName>
        <fullName evidence="7">Major type 1 subunit fimbrin (Pilin)</fullName>
    </submittedName>
</protein>
<evidence type="ECO:0000256" key="3">
    <source>
        <dbReference type="ARBA" id="ARBA00022729"/>
    </source>
</evidence>
<accession>A0ABV2K0X8</accession>
<dbReference type="InterPro" id="IPR000259">
    <property type="entry name" value="Adhesion_dom_fimbrial"/>
</dbReference>
<proteinExistence type="inferred from homology"/>
<dbReference type="Pfam" id="PF00419">
    <property type="entry name" value="Fimbrial"/>
    <property type="match status" value="1"/>
</dbReference>
<dbReference type="InterPro" id="IPR036937">
    <property type="entry name" value="Adhesion_dom_fimbrial_sf"/>
</dbReference>
<evidence type="ECO:0000256" key="5">
    <source>
        <dbReference type="SAM" id="SignalP"/>
    </source>
</evidence>
<dbReference type="EMBL" id="JBEPMU010000009">
    <property type="protein sequence ID" value="MET3654727.1"/>
    <property type="molecule type" value="Genomic_DNA"/>
</dbReference>
<keyword evidence="3 5" id="KW-0732">Signal</keyword>
<dbReference type="InterPro" id="IPR008966">
    <property type="entry name" value="Adhesion_dom_sf"/>
</dbReference>
<dbReference type="Gene3D" id="2.60.40.1090">
    <property type="entry name" value="Fimbrial-type adhesion domain"/>
    <property type="match status" value="1"/>
</dbReference>
<comment type="caution">
    <text evidence="7">The sequence shown here is derived from an EMBL/GenBank/DDBJ whole genome shotgun (WGS) entry which is preliminary data.</text>
</comment>
<feature type="chain" id="PRO_5046986654" evidence="5">
    <location>
        <begin position="24"/>
        <end position="190"/>
    </location>
</feature>
<evidence type="ECO:0000256" key="4">
    <source>
        <dbReference type="ARBA" id="ARBA00023263"/>
    </source>
</evidence>
<keyword evidence="4" id="KW-0281">Fimbrium</keyword>
<name>A0ABV2K0X8_9GAMM</name>
<feature type="signal peptide" evidence="5">
    <location>
        <begin position="1"/>
        <end position="23"/>
    </location>
</feature>
<dbReference type="PANTHER" id="PTHR33420:SF3">
    <property type="entry name" value="FIMBRIAL SUBUNIT ELFA"/>
    <property type="match status" value="1"/>
</dbReference>
<dbReference type="RefSeq" id="WP_354016070.1">
    <property type="nucleotide sequence ID" value="NZ_JBEPMU010000009.1"/>
</dbReference>
<feature type="domain" description="Fimbrial-type adhesion" evidence="6">
    <location>
        <begin position="32"/>
        <end position="189"/>
    </location>
</feature>
<reference evidence="7 8" key="1">
    <citation type="submission" date="2024-06" db="EMBL/GenBank/DDBJ databases">
        <title>Sorghum-associated microbial communities from plants grown in Nebraska, USA.</title>
        <authorList>
            <person name="Schachtman D."/>
        </authorList>
    </citation>
    <scope>NUCLEOTIDE SEQUENCE [LARGE SCALE GENOMIC DNA]</scope>
    <source>
        <strain evidence="7 8">1073</strain>
    </source>
</reference>
<evidence type="ECO:0000313" key="8">
    <source>
        <dbReference type="Proteomes" id="UP001549184"/>
    </source>
</evidence>
<evidence type="ECO:0000259" key="6">
    <source>
        <dbReference type="Pfam" id="PF00419"/>
    </source>
</evidence>
<dbReference type="Proteomes" id="UP001549184">
    <property type="component" value="Unassembled WGS sequence"/>
</dbReference>
<sequence>MKQNKLVSTFAVVLGLVAGSAAAAPASNGGTIRFTGAVTDETCTITGGAGTDGGQGNFIVALDPVPVSALPSAGSMTGKKPFQIIVGGPNQGSCQDGKVATMSFLPSSPQVDPTTGNLKNALVGQAGNTQVQVLDNTGTAIVLNDPANAVQSPAIVNNTATIDLSAQYFATAAATPGLVDTSVVYAVTYN</sequence>
<evidence type="ECO:0000256" key="2">
    <source>
        <dbReference type="ARBA" id="ARBA00006671"/>
    </source>
</evidence>
<comment type="similarity">
    <text evidence="2">Belongs to the fimbrial protein family.</text>
</comment>
<comment type="subcellular location">
    <subcellularLocation>
        <location evidence="1">Fimbrium</location>
    </subcellularLocation>
</comment>